<dbReference type="AlphaFoldDB" id="A0A078S0U3"/>
<evidence type="ECO:0000313" key="2">
    <source>
        <dbReference type="EMBL" id="KDS50316.1"/>
    </source>
</evidence>
<dbReference type="PATRIC" id="fig|1339349.3.peg.2417"/>
<organism evidence="2 3">
    <name type="scientific">Bacteroides uniformis str. 3978 T3 ii</name>
    <dbReference type="NCBI Taxonomy" id="1339349"/>
    <lineage>
        <taxon>Bacteria</taxon>
        <taxon>Pseudomonadati</taxon>
        <taxon>Bacteroidota</taxon>
        <taxon>Bacteroidia</taxon>
        <taxon>Bacteroidales</taxon>
        <taxon>Bacteroidaceae</taxon>
        <taxon>Bacteroides</taxon>
    </lineage>
</organism>
<dbReference type="EMBL" id="JNHN01000174">
    <property type="protein sequence ID" value="KDS50316.1"/>
    <property type="molecule type" value="Genomic_DNA"/>
</dbReference>
<accession>A0A078S0U3</accession>
<name>A0A078S0U3_BACUN</name>
<feature type="region of interest" description="Disordered" evidence="1">
    <location>
        <begin position="1"/>
        <end position="24"/>
    </location>
</feature>
<proteinExistence type="predicted"/>
<sequence>MPIPARRKYHVPEPTVKFPPREKGGPVHISTLLDPILEISSHPDRNRLLAEFFNR</sequence>
<comment type="caution">
    <text evidence="2">The sequence shown here is derived from an EMBL/GenBank/DDBJ whole genome shotgun (WGS) entry which is preliminary data.</text>
</comment>
<gene>
    <name evidence="2" type="ORF">M094_1241</name>
</gene>
<dbReference type="Proteomes" id="UP000028013">
    <property type="component" value="Unassembled WGS sequence"/>
</dbReference>
<protein>
    <submittedName>
        <fullName evidence="2">Uncharacterized protein</fullName>
    </submittedName>
</protein>
<reference evidence="2 3" key="1">
    <citation type="submission" date="2014-04" db="EMBL/GenBank/DDBJ databases">
        <authorList>
            <person name="Sears C."/>
            <person name="Carroll K."/>
            <person name="Sack B.R."/>
            <person name="Qadri F."/>
            <person name="Myers L.L."/>
            <person name="Chung G.-T."/>
            <person name="Escheverria P."/>
            <person name="Fraser C.M."/>
            <person name="Sadzewicz L."/>
            <person name="Shefchek K.A."/>
            <person name="Tallon L."/>
            <person name="Das S.P."/>
            <person name="Daugherty S."/>
            <person name="Mongodin E.F."/>
        </authorList>
    </citation>
    <scope>NUCLEOTIDE SEQUENCE [LARGE SCALE GENOMIC DNA]</scope>
    <source>
        <strain evidence="2 3">3978 T3 ii</strain>
    </source>
</reference>
<evidence type="ECO:0000313" key="3">
    <source>
        <dbReference type="Proteomes" id="UP000028013"/>
    </source>
</evidence>
<evidence type="ECO:0000256" key="1">
    <source>
        <dbReference type="SAM" id="MobiDB-lite"/>
    </source>
</evidence>